<evidence type="ECO:0000256" key="10">
    <source>
        <dbReference type="PIRSR" id="PIRSR000445-2"/>
    </source>
</evidence>
<protein>
    <recommendedName>
        <fullName evidence="3 8">Glutamyl-tRNA reductase</fullName>
        <shortName evidence="8">GluTR</shortName>
        <ecNumber evidence="3 8">1.2.1.70</ecNumber>
    </recommendedName>
</protein>
<reference evidence="16" key="1">
    <citation type="journal article" date="2021" name="PeerJ">
        <title>Extensive microbial diversity within the chicken gut microbiome revealed by metagenomics and culture.</title>
        <authorList>
            <person name="Gilroy R."/>
            <person name="Ravi A."/>
            <person name="Getino M."/>
            <person name="Pursley I."/>
            <person name="Horton D.L."/>
            <person name="Alikhan N.F."/>
            <person name="Baker D."/>
            <person name="Gharbi K."/>
            <person name="Hall N."/>
            <person name="Watson M."/>
            <person name="Adriaenssens E.M."/>
            <person name="Foster-Nyarko E."/>
            <person name="Jarju S."/>
            <person name="Secka A."/>
            <person name="Antonio M."/>
            <person name="Oren A."/>
            <person name="Chaudhuri R.R."/>
            <person name="La Ragione R."/>
            <person name="Hildebrand F."/>
            <person name="Pallen M.J."/>
        </authorList>
    </citation>
    <scope>NUCLEOTIDE SEQUENCE</scope>
    <source>
        <strain evidence="16">ChiGjej3B3-7470</strain>
    </source>
</reference>
<name>A0A921ENG2_9ACTN</name>
<dbReference type="InterPro" id="IPR036453">
    <property type="entry name" value="GluRdtase_dimer_dom_sf"/>
</dbReference>
<dbReference type="InterPro" id="IPR015896">
    <property type="entry name" value="4pyrrol_synth_GluRdtase_dimer"/>
</dbReference>
<dbReference type="InterPro" id="IPR036343">
    <property type="entry name" value="GluRdtase_N_sf"/>
</dbReference>
<dbReference type="SUPFAM" id="SSF51735">
    <property type="entry name" value="NAD(P)-binding Rossmann-fold domains"/>
    <property type="match status" value="1"/>
</dbReference>
<evidence type="ECO:0000256" key="12">
    <source>
        <dbReference type="PIRSR" id="PIRSR000445-4"/>
    </source>
</evidence>
<dbReference type="SUPFAM" id="SSF69742">
    <property type="entry name" value="Glutamyl tRNA-reductase catalytic, N-terminal domain"/>
    <property type="match status" value="1"/>
</dbReference>
<feature type="binding site" evidence="8 10">
    <location>
        <position position="109"/>
    </location>
    <ligand>
        <name>substrate</name>
    </ligand>
</feature>
<dbReference type="InterPro" id="IPR015895">
    <property type="entry name" value="4pyrrol_synth_GluRdtase_N"/>
</dbReference>
<dbReference type="SUPFAM" id="SSF69075">
    <property type="entry name" value="Glutamyl tRNA-reductase dimerization domain"/>
    <property type="match status" value="1"/>
</dbReference>
<dbReference type="PROSITE" id="PS00747">
    <property type="entry name" value="GLUTR"/>
    <property type="match status" value="1"/>
</dbReference>
<dbReference type="InterPro" id="IPR006151">
    <property type="entry name" value="Shikm_DH/Glu-tRNA_Rdtase"/>
</dbReference>
<evidence type="ECO:0000256" key="8">
    <source>
        <dbReference type="HAMAP-Rule" id="MF_00087"/>
    </source>
</evidence>
<dbReference type="Gene3D" id="3.30.460.30">
    <property type="entry name" value="Glutamyl-tRNA reductase, N-terminal domain"/>
    <property type="match status" value="1"/>
</dbReference>
<feature type="domain" description="Glutamyl-tRNA reductase N-terminal" evidence="15">
    <location>
        <begin position="6"/>
        <end position="145"/>
    </location>
</feature>
<dbReference type="EMBL" id="DYZF01000062">
    <property type="protein sequence ID" value="HJE50860.1"/>
    <property type="molecule type" value="Genomic_DNA"/>
</dbReference>
<evidence type="ECO:0000313" key="17">
    <source>
        <dbReference type="Proteomes" id="UP000712713"/>
    </source>
</evidence>
<comment type="similarity">
    <text evidence="2 8">Belongs to the glutamyl-tRNA reductase family.</text>
</comment>
<feature type="active site" description="Nucleophile" evidence="8 9">
    <location>
        <position position="45"/>
    </location>
</feature>
<dbReference type="PANTHER" id="PTHR43013:SF1">
    <property type="entry name" value="GLUTAMYL-TRNA REDUCTASE"/>
    <property type="match status" value="1"/>
</dbReference>
<dbReference type="PANTHER" id="PTHR43013">
    <property type="entry name" value="GLUTAMYL-TRNA REDUCTASE"/>
    <property type="match status" value="1"/>
</dbReference>
<gene>
    <name evidence="8" type="primary">hemA</name>
    <name evidence="16" type="ORF">K8V15_02590</name>
</gene>
<evidence type="ECO:0000256" key="11">
    <source>
        <dbReference type="PIRSR" id="PIRSR000445-3"/>
    </source>
</evidence>
<dbReference type="NCBIfam" id="NF000750">
    <property type="entry name" value="PRK00045.3-4"/>
    <property type="match status" value="1"/>
</dbReference>
<evidence type="ECO:0000256" key="4">
    <source>
        <dbReference type="ARBA" id="ARBA00022857"/>
    </source>
</evidence>
<feature type="domain" description="Tetrapyrrole biosynthesis glutamyl-tRNA reductase dimerisation" evidence="13">
    <location>
        <begin position="293"/>
        <end position="386"/>
    </location>
</feature>
<keyword evidence="5 8" id="KW-0560">Oxidoreductase</keyword>
<feature type="binding site" evidence="8 11">
    <location>
        <begin position="176"/>
        <end position="181"/>
    </location>
    <ligand>
        <name>NADP(+)</name>
        <dbReference type="ChEBI" id="CHEBI:58349"/>
    </ligand>
</feature>
<comment type="miscellaneous">
    <text evidence="8">During catalysis, the active site Cys acts as a nucleophile attacking the alpha-carbonyl group of tRNA-bound glutamate with the formation of a thioester intermediate between enzyme and glutamate, and the concomitant release of tRNA(Glu). The thioester intermediate is finally reduced by direct hydride transfer from NADPH, to form the product GSA.</text>
</comment>
<dbReference type="GO" id="GO:0008883">
    <property type="term" value="F:glutamyl-tRNA reductase activity"/>
    <property type="evidence" value="ECO:0007669"/>
    <property type="project" value="UniProtKB-UniRule"/>
</dbReference>
<evidence type="ECO:0000256" key="9">
    <source>
        <dbReference type="PIRSR" id="PIRSR000445-1"/>
    </source>
</evidence>
<dbReference type="InterPro" id="IPR036291">
    <property type="entry name" value="NAD(P)-bd_dom_sf"/>
</dbReference>
<evidence type="ECO:0000313" key="16">
    <source>
        <dbReference type="EMBL" id="HJE50860.1"/>
    </source>
</evidence>
<dbReference type="EC" id="1.2.1.70" evidence="3 8"/>
<dbReference type="InterPro" id="IPR018214">
    <property type="entry name" value="GluRdtase_CS"/>
</dbReference>
<dbReference type="Pfam" id="PF01488">
    <property type="entry name" value="Shikimate_DH"/>
    <property type="match status" value="1"/>
</dbReference>
<reference evidence="16" key="2">
    <citation type="submission" date="2021-09" db="EMBL/GenBank/DDBJ databases">
        <authorList>
            <person name="Gilroy R."/>
        </authorList>
    </citation>
    <scope>NUCLEOTIDE SEQUENCE</scope>
    <source>
        <strain evidence="16">ChiGjej3B3-7470</strain>
    </source>
</reference>
<dbReference type="Proteomes" id="UP000712713">
    <property type="component" value="Unassembled WGS sequence"/>
</dbReference>
<keyword evidence="4 8" id="KW-0521">NADP</keyword>
<evidence type="ECO:0000256" key="1">
    <source>
        <dbReference type="ARBA" id="ARBA00005059"/>
    </source>
</evidence>
<feature type="binding site" evidence="8 10">
    <location>
        <begin position="103"/>
        <end position="105"/>
    </location>
    <ligand>
        <name>substrate</name>
    </ligand>
</feature>
<dbReference type="GO" id="GO:0019353">
    <property type="term" value="P:protoporphyrinogen IX biosynthetic process from glutamate"/>
    <property type="evidence" value="ECO:0007669"/>
    <property type="project" value="TreeGrafter"/>
</dbReference>
<evidence type="ECO:0000256" key="7">
    <source>
        <dbReference type="ARBA" id="ARBA00047464"/>
    </source>
</evidence>
<dbReference type="PIRSF" id="PIRSF000445">
    <property type="entry name" value="4pyrrol_synth_GluRdtase"/>
    <property type="match status" value="1"/>
</dbReference>
<evidence type="ECO:0000259" key="15">
    <source>
        <dbReference type="Pfam" id="PF05201"/>
    </source>
</evidence>
<accession>A0A921ENG2</accession>
<feature type="domain" description="Quinate/shikimate 5-dehydrogenase/glutamyl-tRNA reductase" evidence="14">
    <location>
        <begin position="164"/>
        <end position="279"/>
    </location>
</feature>
<dbReference type="Pfam" id="PF05201">
    <property type="entry name" value="GlutR_N"/>
    <property type="match status" value="1"/>
</dbReference>
<sequence length="424" mass="45362">MRIFSIQHDRQGLSEVKRVSGQVSGIADRLRSLPSVNGTVVLNTCNRVEVLLETDAEVPNHCLRAALNEHFDTPPAWDLFLGEAALEHVFRVASGLDSMVVGEREIAGQLRRALTDAQDAGHTSLPLSIAVDEALKTSRRIARETSLEGAGRSVVSEGLNLIDLDDWASARVTIIGTGSYAGAVVAALRARAVGDIRVFSASGRGADFADSHRTAHVTMLAEALDGADLVVTCRGLGTPTITVEHARPGMRLLDLSLQPDVAPEVAALPGVTLVDLATIQSAVEPAYAHDANRAESLVRSGVSSTMAKLRARVVDPAVVSLRDTVLAMVDDEMDRLPQRQLTTEDAALALRRLATRLLHIPSSRARVAAEQGRTDAYLSAMAELYGIGEHPDVNPDSLETEHCPVTHMAVCDLDSTITPHQEAM</sequence>
<evidence type="ECO:0000259" key="13">
    <source>
        <dbReference type="Pfam" id="PF00745"/>
    </source>
</evidence>
<dbReference type="Gene3D" id="3.40.50.720">
    <property type="entry name" value="NAD(P)-binding Rossmann-like Domain"/>
    <property type="match status" value="1"/>
</dbReference>
<comment type="pathway">
    <text evidence="1 8">Porphyrin-containing compound metabolism; protoporphyrin-IX biosynthesis; 5-aminolevulinate from L-glutamyl-tRNA(Glu): step 1/2.</text>
</comment>
<proteinExistence type="inferred from homology"/>
<dbReference type="InterPro" id="IPR000343">
    <property type="entry name" value="4pyrrol_synth_GluRdtase"/>
</dbReference>
<organism evidence="16 17">
    <name type="scientific">Tessaracoccus flavescens</name>
    <dbReference type="NCBI Taxonomy" id="399497"/>
    <lineage>
        <taxon>Bacteria</taxon>
        <taxon>Bacillati</taxon>
        <taxon>Actinomycetota</taxon>
        <taxon>Actinomycetes</taxon>
        <taxon>Propionibacteriales</taxon>
        <taxon>Propionibacteriaceae</taxon>
        <taxon>Tessaracoccus</taxon>
    </lineage>
</organism>
<evidence type="ECO:0000256" key="3">
    <source>
        <dbReference type="ARBA" id="ARBA00012970"/>
    </source>
</evidence>
<evidence type="ECO:0000259" key="14">
    <source>
        <dbReference type="Pfam" id="PF01488"/>
    </source>
</evidence>
<evidence type="ECO:0000256" key="2">
    <source>
        <dbReference type="ARBA" id="ARBA00005916"/>
    </source>
</evidence>
<dbReference type="HAMAP" id="MF_00087">
    <property type="entry name" value="Glu_tRNA_reductase"/>
    <property type="match status" value="1"/>
</dbReference>
<dbReference type="Pfam" id="PF00745">
    <property type="entry name" value="GlutR_dimer"/>
    <property type="match status" value="1"/>
</dbReference>
<comment type="function">
    <text evidence="8">Catalyzes the NADPH-dependent reduction of glutamyl-tRNA(Glu) to glutamate 1-semialdehyde (GSA).</text>
</comment>
<evidence type="ECO:0000256" key="6">
    <source>
        <dbReference type="ARBA" id="ARBA00023244"/>
    </source>
</evidence>
<feature type="binding site" evidence="8 10">
    <location>
        <position position="98"/>
    </location>
    <ligand>
        <name>substrate</name>
    </ligand>
</feature>
<dbReference type="GO" id="GO:0050661">
    <property type="term" value="F:NADP binding"/>
    <property type="evidence" value="ECO:0007669"/>
    <property type="project" value="InterPro"/>
</dbReference>
<comment type="domain">
    <text evidence="8">Possesses an unusual extended V-shaped dimeric structure with each monomer consisting of three distinct domains arranged along a curved 'spinal' alpha-helix. The N-terminal catalytic domain specifically recognizes the glutamate moiety of the substrate. The second domain is the NADPH-binding domain, and the third C-terminal domain is responsible for dimerization.</text>
</comment>
<feature type="site" description="Important for activity" evidence="8 12">
    <location>
        <position position="88"/>
    </location>
</feature>
<comment type="caution">
    <text evidence="16">The sequence shown here is derived from an EMBL/GenBank/DDBJ whole genome shotgun (WGS) entry which is preliminary data.</text>
</comment>
<keyword evidence="6 8" id="KW-0627">Porphyrin biosynthesis</keyword>
<comment type="subunit">
    <text evidence="8">Homodimer.</text>
</comment>
<feature type="binding site" evidence="8 10">
    <location>
        <begin position="44"/>
        <end position="47"/>
    </location>
    <ligand>
        <name>substrate</name>
    </ligand>
</feature>
<dbReference type="AlphaFoldDB" id="A0A921ENG2"/>
<comment type="catalytic activity">
    <reaction evidence="7 8">
        <text>(S)-4-amino-5-oxopentanoate + tRNA(Glu) + NADP(+) = L-glutamyl-tRNA(Glu) + NADPH + H(+)</text>
        <dbReference type="Rhea" id="RHEA:12344"/>
        <dbReference type="Rhea" id="RHEA-COMP:9663"/>
        <dbReference type="Rhea" id="RHEA-COMP:9680"/>
        <dbReference type="ChEBI" id="CHEBI:15378"/>
        <dbReference type="ChEBI" id="CHEBI:57501"/>
        <dbReference type="ChEBI" id="CHEBI:57783"/>
        <dbReference type="ChEBI" id="CHEBI:58349"/>
        <dbReference type="ChEBI" id="CHEBI:78442"/>
        <dbReference type="ChEBI" id="CHEBI:78520"/>
        <dbReference type="EC" id="1.2.1.70"/>
    </reaction>
</comment>
<evidence type="ECO:0000256" key="5">
    <source>
        <dbReference type="ARBA" id="ARBA00023002"/>
    </source>
</evidence>